<evidence type="ECO:0000259" key="4">
    <source>
        <dbReference type="PROSITE" id="PS01124"/>
    </source>
</evidence>
<comment type="caution">
    <text evidence="5">The sequence shown here is derived from an EMBL/GenBank/DDBJ whole genome shotgun (WGS) entry which is preliminary data.</text>
</comment>
<evidence type="ECO:0000256" key="2">
    <source>
        <dbReference type="ARBA" id="ARBA00023125"/>
    </source>
</evidence>
<protein>
    <recommendedName>
        <fullName evidence="4">HTH araC/xylS-type domain-containing protein</fullName>
    </recommendedName>
</protein>
<dbReference type="SUPFAM" id="SSF46689">
    <property type="entry name" value="Homeodomain-like"/>
    <property type="match status" value="2"/>
</dbReference>
<dbReference type="GO" id="GO:0003700">
    <property type="term" value="F:DNA-binding transcription factor activity"/>
    <property type="evidence" value="ECO:0007669"/>
    <property type="project" value="InterPro"/>
</dbReference>
<keyword evidence="1" id="KW-0805">Transcription regulation</keyword>
<evidence type="ECO:0000256" key="1">
    <source>
        <dbReference type="ARBA" id="ARBA00023015"/>
    </source>
</evidence>
<dbReference type="InterPro" id="IPR009057">
    <property type="entry name" value="Homeodomain-like_sf"/>
</dbReference>
<dbReference type="Proteomes" id="UP000249135">
    <property type="component" value="Unassembled WGS sequence"/>
</dbReference>
<evidence type="ECO:0000313" key="5">
    <source>
        <dbReference type="EMBL" id="PZQ77831.1"/>
    </source>
</evidence>
<evidence type="ECO:0000313" key="6">
    <source>
        <dbReference type="Proteomes" id="UP000249135"/>
    </source>
</evidence>
<dbReference type="PANTHER" id="PTHR46796:SF6">
    <property type="entry name" value="ARAC SUBFAMILY"/>
    <property type="match status" value="1"/>
</dbReference>
<dbReference type="PANTHER" id="PTHR46796">
    <property type="entry name" value="HTH-TYPE TRANSCRIPTIONAL ACTIVATOR RHAS-RELATED"/>
    <property type="match status" value="1"/>
</dbReference>
<dbReference type="AlphaFoldDB" id="A0A2W5QH22"/>
<dbReference type="PROSITE" id="PS01124">
    <property type="entry name" value="HTH_ARAC_FAMILY_2"/>
    <property type="match status" value="1"/>
</dbReference>
<organism evidence="5 6">
    <name type="scientific">Variovorax paradoxus</name>
    <dbReference type="NCBI Taxonomy" id="34073"/>
    <lineage>
        <taxon>Bacteria</taxon>
        <taxon>Pseudomonadati</taxon>
        <taxon>Pseudomonadota</taxon>
        <taxon>Betaproteobacteria</taxon>
        <taxon>Burkholderiales</taxon>
        <taxon>Comamonadaceae</taxon>
        <taxon>Variovorax</taxon>
    </lineage>
</organism>
<dbReference type="InterPro" id="IPR018060">
    <property type="entry name" value="HTH_AraC"/>
</dbReference>
<dbReference type="GO" id="GO:0043565">
    <property type="term" value="F:sequence-specific DNA binding"/>
    <property type="evidence" value="ECO:0007669"/>
    <property type="project" value="InterPro"/>
</dbReference>
<dbReference type="SMART" id="SM00342">
    <property type="entry name" value="HTH_ARAC"/>
    <property type="match status" value="1"/>
</dbReference>
<dbReference type="Pfam" id="PF12833">
    <property type="entry name" value="HTH_18"/>
    <property type="match status" value="1"/>
</dbReference>
<keyword evidence="2" id="KW-0238">DNA-binding</keyword>
<feature type="domain" description="HTH araC/xylS-type" evidence="4">
    <location>
        <begin position="315"/>
        <end position="413"/>
    </location>
</feature>
<keyword evidence="3" id="KW-0804">Transcription</keyword>
<name>A0A2W5QH22_VARPD</name>
<reference evidence="5 6" key="1">
    <citation type="submission" date="2017-08" db="EMBL/GenBank/DDBJ databases">
        <title>Infants hospitalized years apart are colonized by the same room-sourced microbial strains.</title>
        <authorList>
            <person name="Brooks B."/>
            <person name="Olm M.R."/>
            <person name="Firek B.A."/>
            <person name="Baker R."/>
            <person name="Thomas B.C."/>
            <person name="Morowitz M.J."/>
            <person name="Banfield J.F."/>
        </authorList>
    </citation>
    <scope>NUCLEOTIDE SEQUENCE [LARGE SCALE GENOMIC DNA]</scope>
    <source>
        <strain evidence="5">S2_005_003_R2_41</strain>
    </source>
</reference>
<gene>
    <name evidence="5" type="ORF">DI563_02435</name>
</gene>
<proteinExistence type="predicted"/>
<dbReference type="Gene3D" id="1.10.10.60">
    <property type="entry name" value="Homeodomain-like"/>
    <property type="match status" value="2"/>
</dbReference>
<dbReference type="InterPro" id="IPR050204">
    <property type="entry name" value="AraC_XylS_family_regulators"/>
</dbReference>
<dbReference type="EMBL" id="QFPP01000009">
    <property type="protein sequence ID" value="PZQ77831.1"/>
    <property type="molecule type" value="Genomic_DNA"/>
</dbReference>
<accession>A0A2W5QH22</accession>
<sequence>MEPSVRLPAILRVCDAPCRAATRRPQEWDMKRRQKEEVITNARARRRQRATAGLPSRVTAIRQRGMAGSSHGTAHVRPKPASSKANCLARDAGLAHSSHRHGLCALQIRTSHCFDGRRRPAATKVIVMPEDDLAGANVPSPAHATVGSQDPPMRIAYLDAAEVGGARLRNSVDILIPTGSANLRATYRNGQGRDRTTFVRAPLVSILPPALPHSLVDRSGASTLILSICASFFHQVARTLCGEDAALVEPHATVDPLIREVGNAVEWDFRIRRPPDARYLESLAVVLAAHVARKYVAAKIAKAAPCGGLPPHKLRCVYNHICEHLGGPIRVEQLAEAVHLSPFHFARMFKQSTGQSPHVYILMQRIERAKTLLAETDTALVDVAAHVGFLTQGHFTGVFHRYAGFTPRAFRLHALERSASGEPIAFGPDGRQS</sequence>
<evidence type="ECO:0000256" key="3">
    <source>
        <dbReference type="ARBA" id="ARBA00023163"/>
    </source>
</evidence>